<sequence>MTPHRPLRVLICSDAKNEADDQFAIAHALLTPRFAIQGLIAGHFGLSGSVDQSLTEMQHIAALMKRAAQFPIVKGAETELSTDGRPSAGSRLIIDTARSTDSRPLFVLCMGTLTDVATALRQAPDITSRMTAIWVGGGRYPHGSNEANLHRDRLAANEVFASAVPLWQIPSQAYKTMLAPIAELRLRVAPAGPLGRYLYTQLVNFANAHVTDKTWINSECWVLGDSAAVGVLLDEQKGNYAAHTPPFFNADCSYDMVKWQNRRPIRIYHQLNTRMILADCYAKLALQA</sequence>
<comment type="caution">
    <text evidence="4">The sequence shown here is derived from an EMBL/GenBank/DDBJ whole genome shotgun (WGS) entry which is preliminary data.</text>
</comment>
<dbReference type="STRING" id="1423792.FD09_GL000742"/>
<evidence type="ECO:0000313" key="5">
    <source>
        <dbReference type="Proteomes" id="UP000051330"/>
    </source>
</evidence>
<name>A0A0R1MTZ1_9LACO</name>
<evidence type="ECO:0000259" key="3">
    <source>
        <dbReference type="Pfam" id="PF01156"/>
    </source>
</evidence>
<dbReference type="InterPro" id="IPR036452">
    <property type="entry name" value="Ribo_hydro-like"/>
</dbReference>
<protein>
    <recommendedName>
        <fullName evidence="3">Inosine/uridine-preferring nucleoside hydrolase domain-containing protein</fullName>
    </recommendedName>
</protein>
<dbReference type="EMBL" id="AZEC01000012">
    <property type="protein sequence ID" value="KRL11372.1"/>
    <property type="molecule type" value="Genomic_DNA"/>
</dbReference>
<dbReference type="GO" id="GO:0008477">
    <property type="term" value="F:purine nucleosidase activity"/>
    <property type="evidence" value="ECO:0007669"/>
    <property type="project" value="TreeGrafter"/>
</dbReference>
<dbReference type="PATRIC" id="fig|1423792.3.peg.757"/>
<evidence type="ECO:0000313" key="4">
    <source>
        <dbReference type="EMBL" id="KRL11372.1"/>
    </source>
</evidence>
<accession>A0A0R1MTZ1</accession>
<dbReference type="Gene3D" id="3.90.245.10">
    <property type="entry name" value="Ribonucleoside hydrolase-like"/>
    <property type="match status" value="1"/>
</dbReference>
<keyword evidence="2" id="KW-0326">Glycosidase</keyword>
<keyword evidence="1" id="KW-0378">Hydrolase</keyword>
<dbReference type="PANTHER" id="PTHR12304">
    <property type="entry name" value="INOSINE-URIDINE PREFERRING NUCLEOSIDE HYDROLASE"/>
    <property type="match status" value="1"/>
</dbReference>
<dbReference type="GO" id="GO:0005829">
    <property type="term" value="C:cytosol"/>
    <property type="evidence" value="ECO:0007669"/>
    <property type="project" value="TreeGrafter"/>
</dbReference>
<dbReference type="SUPFAM" id="SSF53590">
    <property type="entry name" value="Nucleoside hydrolase"/>
    <property type="match status" value="1"/>
</dbReference>
<evidence type="ECO:0000256" key="1">
    <source>
        <dbReference type="ARBA" id="ARBA00022801"/>
    </source>
</evidence>
<reference evidence="4 5" key="1">
    <citation type="journal article" date="2015" name="Genome Announc.">
        <title>Expanding the biotechnology potential of lactobacilli through comparative genomics of 213 strains and associated genera.</title>
        <authorList>
            <person name="Sun Z."/>
            <person name="Harris H.M."/>
            <person name="McCann A."/>
            <person name="Guo C."/>
            <person name="Argimon S."/>
            <person name="Zhang W."/>
            <person name="Yang X."/>
            <person name="Jeffery I.B."/>
            <person name="Cooney J.C."/>
            <person name="Kagawa T.F."/>
            <person name="Liu W."/>
            <person name="Song Y."/>
            <person name="Salvetti E."/>
            <person name="Wrobel A."/>
            <person name="Rasinkangas P."/>
            <person name="Parkhill J."/>
            <person name="Rea M.C."/>
            <person name="O'Sullivan O."/>
            <person name="Ritari J."/>
            <person name="Douillard F.P."/>
            <person name="Paul Ross R."/>
            <person name="Yang R."/>
            <person name="Briner A.E."/>
            <person name="Felis G.E."/>
            <person name="de Vos W.M."/>
            <person name="Barrangou R."/>
            <person name="Klaenhammer T.R."/>
            <person name="Caufield P.W."/>
            <person name="Cui Y."/>
            <person name="Zhang H."/>
            <person name="O'Toole P.W."/>
        </authorList>
    </citation>
    <scope>NUCLEOTIDE SEQUENCE [LARGE SCALE GENOMIC DNA]</scope>
    <source>
        <strain evidence="4 5">DSM 12744</strain>
    </source>
</reference>
<dbReference type="InterPro" id="IPR023186">
    <property type="entry name" value="IUNH"/>
</dbReference>
<dbReference type="Proteomes" id="UP000051330">
    <property type="component" value="Unassembled WGS sequence"/>
</dbReference>
<feature type="domain" description="Inosine/uridine-preferring nucleoside hydrolase" evidence="3">
    <location>
        <begin position="19"/>
        <end position="236"/>
    </location>
</feature>
<keyword evidence="5" id="KW-1185">Reference proteome</keyword>
<dbReference type="Pfam" id="PF01156">
    <property type="entry name" value="IU_nuc_hydro"/>
    <property type="match status" value="1"/>
</dbReference>
<gene>
    <name evidence="4" type="ORF">FD09_GL000742</name>
</gene>
<proteinExistence type="predicted"/>
<dbReference type="AlphaFoldDB" id="A0A0R1MTZ1"/>
<organism evidence="4 5">
    <name type="scientific">Schleiferilactobacillus perolens DSM 12744</name>
    <dbReference type="NCBI Taxonomy" id="1423792"/>
    <lineage>
        <taxon>Bacteria</taxon>
        <taxon>Bacillati</taxon>
        <taxon>Bacillota</taxon>
        <taxon>Bacilli</taxon>
        <taxon>Lactobacillales</taxon>
        <taxon>Lactobacillaceae</taxon>
        <taxon>Schleiferilactobacillus</taxon>
    </lineage>
</organism>
<dbReference type="PANTHER" id="PTHR12304:SF4">
    <property type="entry name" value="URIDINE NUCLEOSIDASE"/>
    <property type="match status" value="1"/>
</dbReference>
<dbReference type="InterPro" id="IPR001910">
    <property type="entry name" value="Inosine/uridine_hydrolase_dom"/>
</dbReference>
<dbReference type="GO" id="GO:0006152">
    <property type="term" value="P:purine nucleoside catabolic process"/>
    <property type="evidence" value="ECO:0007669"/>
    <property type="project" value="TreeGrafter"/>
</dbReference>
<evidence type="ECO:0000256" key="2">
    <source>
        <dbReference type="ARBA" id="ARBA00023295"/>
    </source>
</evidence>